<evidence type="ECO:0000313" key="4">
    <source>
        <dbReference type="EMBL" id="AYV76453.1"/>
    </source>
</evidence>
<dbReference type="GO" id="GO:0003729">
    <property type="term" value="F:mRNA binding"/>
    <property type="evidence" value="ECO:0007669"/>
    <property type="project" value="TreeGrafter"/>
</dbReference>
<keyword evidence="1 4" id="KW-0396">Initiation factor</keyword>
<evidence type="ECO:0000259" key="3">
    <source>
        <dbReference type="Pfam" id="PF02854"/>
    </source>
</evidence>
<dbReference type="SUPFAM" id="SSF48371">
    <property type="entry name" value="ARM repeat"/>
    <property type="match status" value="1"/>
</dbReference>
<evidence type="ECO:0000256" key="2">
    <source>
        <dbReference type="ARBA" id="ARBA00022917"/>
    </source>
</evidence>
<organism evidence="4">
    <name type="scientific">Terrestrivirus sp</name>
    <dbReference type="NCBI Taxonomy" id="2487775"/>
    <lineage>
        <taxon>Viruses</taxon>
        <taxon>Varidnaviria</taxon>
        <taxon>Bamfordvirae</taxon>
        <taxon>Nucleocytoviricota</taxon>
        <taxon>Megaviricetes</taxon>
        <taxon>Imitervirales</taxon>
        <taxon>Mimiviridae</taxon>
        <taxon>Klosneuvirinae</taxon>
    </lineage>
</organism>
<name>A0A3G4ZS81_9VIRU</name>
<dbReference type="InterPro" id="IPR003890">
    <property type="entry name" value="MIF4G-like_typ-3"/>
</dbReference>
<dbReference type="Gene3D" id="1.25.40.180">
    <property type="match status" value="1"/>
</dbReference>
<dbReference type="Pfam" id="PF02854">
    <property type="entry name" value="MIF4G"/>
    <property type="match status" value="1"/>
</dbReference>
<dbReference type="EMBL" id="MK071985">
    <property type="protein sequence ID" value="AYV76453.1"/>
    <property type="molecule type" value="Genomic_DNA"/>
</dbReference>
<dbReference type="InterPro" id="IPR016024">
    <property type="entry name" value="ARM-type_fold"/>
</dbReference>
<dbReference type="PANTHER" id="PTHR23253">
    <property type="entry name" value="EUKARYOTIC TRANSLATION INITIATION FACTOR 4 GAMMA"/>
    <property type="match status" value="1"/>
</dbReference>
<protein>
    <submittedName>
        <fullName evidence="4">Eukaryotic translation initiation factor 4G</fullName>
    </submittedName>
</protein>
<reference evidence="4" key="1">
    <citation type="submission" date="2018-10" db="EMBL/GenBank/DDBJ databases">
        <title>Hidden diversity of soil giant viruses.</title>
        <authorList>
            <person name="Schulz F."/>
            <person name="Alteio L."/>
            <person name="Goudeau D."/>
            <person name="Ryan E.M."/>
            <person name="Malmstrom R.R."/>
            <person name="Blanchard J."/>
            <person name="Woyke T."/>
        </authorList>
    </citation>
    <scope>NUCLEOTIDE SEQUENCE</scope>
    <source>
        <strain evidence="4">TEV1</strain>
    </source>
</reference>
<proteinExistence type="predicted"/>
<dbReference type="PANTHER" id="PTHR23253:SF9">
    <property type="entry name" value="EUKARYOTIC TRANSLATION INITIATION FACTOR 4 GAMMA 2"/>
    <property type="match status" value="1"/>
</dbReference>
<sequence length="321" mass="37155">MTDTLSCSDQSRSTPNFTNINFKGANENQEGYIYSIDTFVKYREANKGSHETFEKYYVDSLNNFKFKRSDFLDRQDIKMKLNYILTKRNVSNEDEELYKCLMKTLNKVNNNMLPKNNSNNEEGKSKENSLQATIDVLTNIKYTKVEHFQKLAELMVEKALAEPTFCSLYAVLCFELSRYYIEDGNSKKIYFRHILLNICQTTFESFLNNCENIDRTKLIGLMKFLGELYTRGLLPAVIIKGCFDRMGLIIEKVQNTSEGISELVVTTYKSLYDESKKINSPVASHIKNKLNAFIDNGKLPLKSKFALQNALEHIDEIEKRN</sequence>
<evidence type="ECO:0000256" key="1">
    <source>
        <dbReference type="ARBA" id="ARBA00022540"/>
    </source>
</evidence>
<feature type="domain" description="MIF4G" evidence="3">
    <location>
        <begin position="147"/>
        <end position="311"/>
    </location>
</feature>
<gene>
    <name evidence="4" type="ORF">Terrestrivirus7_6</name>
</gene>
<keyword evidence="2" id="KW-0648">Protein biosynthesis</keyword>
<accession>A0A3G4ZS81</accession>